<accession>A0A427Y990</accession>
<dbReference type="InterPro" id="IPR051265">
    <property type="entry name" value="HIBADH-related_NP60_sf"/>
</dbReference>
<dbReference type="InterPro" id="IPR029154">
    <property type="entry name" value="HIBADH-like_NADP-bd"/>
</dbReference>
<evidence type="ECO:0000256" key="1">
    <source>
        <dbReference type="ARBA" id="ARBA00007598"/>
    </source>
</evidence>
<keyword evidence="6" id="KW-1185">Reference proteome</keyword>
<dbReference type="SUPFAM" id="SSF48179">
    <property type="entry name" value="6-phosphogluconate dehydrogenase C-terminal domain-like"/>
    <property type="match status" value="1"/>
</dbReference>
<dbReference type="GeneID" id="39584712"/>
<dbReference type="EMBL" id="RSCE01000001">
    <property type="protein sequence ID" value="RSH87656.1"/>
    <property type="molecule type" value="Genomic_DNA"/>
</dbReference>
<evidence type="ECO:0000313" key="6">
    <source>
        <dbReference type="Proteomes" id="UP000279236"/>
    </source>
</evidence>
<dbReference type="GO" id="GO:0016491">
    <property type="term" value="F:oxidoreductase activity"/>
    <property type="evidence" value="ECO:0007669"/>
    <property type="project" value="InterPro"/>
</dbReference>
<dbReference type="RefSeq" id="XP_028479864.1">
    <property type="nucleotide sequence ID" value="XM_028616007.1"/>
</dbReference>
<name>A0A427Y990_9TREE</name>
<evidence type="ECO:0000313" key="5">
    <source>
        <dbReference type="EMBL" id="RSH87656.1"/>
    </source>
</evidence>
<proteinExistence type="inferred from homology"/>
<dbReference type="STRING" id="105984.A0A427Y990"/>
<comment type="caution">
    <text evidence="5">The sequence shown here is derived from an EMBL/GenBank/DDBJ whole genome shotgun (WGS) entry which is preliminary data.</text>
</comment>
<evidence type="ECO:0000259" key="4">
    <source>
        <dbReference type="Pfam" id="PF14833"/>
    </source>
</evidence>
<dbReference type="InterPro" id="IPR002204">
    <property type="entry name" value="3-OH-isobutyrate_DH-rel_CS"/>
</dbReference>
<dbReference type="Pfam" id="PF03446">
    <property type="entry name" value="NAD_binding_2"/>
    <property type="match status" value="1"/>
</dbReference>
<dbReference type="Gene3D" id="3.40.50.720">
    <property type="entry name" value="NAD(P)-binding Rossmann-like Domain"/>
    <property type="match status" value="1"/>
</dbReference>
<dbReference type="AlphaFoldDB" id="A0A427Y990"/>
<dbReference type="InterPro" id="IPR013328">
    <property type="entry name" value="6PGD_dom2"/>
</dbReference>
<dbReference type="InterPro" id="IPR008927">
    <property type="entry name" value="6-PGluconate_DH-like_C_sf"/>
</dbReference>
<gene>
    <name evidence="5" type="ORF">EHS24_000169</name>
</gene>
<dbReference type="PANTHER" id="PTHR43580:SF8">
    <property type="entry name" value="6-PHOSPHOGLUCONATE DEHYDROGENASE NADP-BINDING DOMAIN-CONTAINING PROTEIN-RELATED"/>
    <property type="match status" value="1"/>
</dbReference>
<dbReference type="Gene3D" id="1.10.1040.10">
    <property type="entry name" value="N-(1-d-carboxylethyl)-l-norvaline Dehydrogenase, domain 2"/>
    <property type="match status" value="1"/>
</dbReference>
<comment type="similarity">
    <text evidence="1">Belongs to the HIBADH-related family. NP60 subfamily.</text>
</comment>
<organism evidence="5 6">
    <name type="scientific">Apiotrichum porosum</name>
    <dbReference type="NCBI Taxonomy" id="105984"/>
    <lineage>
        <taxon>Eukaryota</taxon>
        <taxon>Fungi</taxon>
        <taxon>Dikarya</taxon>
        <taxon>Basidiomycota</taxon>
        <taxon>Agaricomycotina</taxon>
        <taxon>Tremellomycetes</taxon>
        <taxon>Trichosporonales</taxon>
        <taxon>Trichosporonaceae</taxon>
        <taxon>Apiotrichum</taxon>
    </lineage>
</organism>
<feature type="domain" description="3-hydroxyisobutyrate dehydrogenase-like NAD-binding" evidence="4">
    <location>
        <begin position="227"/>
        <end position="340"/>
    </location>
</feature>
<dbReference type="InterPro" id="IPR006115">
    <property type="entry name" value="6PGDH_NADP-bd"/>
</dbReference>
<reference evidence="5 6" key="1">
    <citation type="submission" date="2018-11" db="EMBL/GenBank/DDBJ databases">
        <title>Genome sequence of Apiotrichum porosum DSM 27194.</title>
        <authorList>
            <person name="Aliyu H."/>
            <person name="Gorte O."/>
            <person name="Ochsenreither K."/>
        </authorList>
    </citation>
    <scope>NUCLEOTIDE SEQUENCE [LARGE SCALE GENOMIC DNA]</scope>
    <source>
        <strain evidence="5 6">DSM 27194</strain>
    </source>
</reference>
<dbReference type="PANTHER" id="PTHR43580">
    <property type="entry name" value="OXIDOREDUCTASE GLYR1-RELATED"/>
    <property type="match status" value="1"/>
</dbReference>
<dbReference type="Proteomes" id="UP000279236">
    <property type="component" value="Unassembled WGS sequence"/>
</dbReference>
<feature type="region of interest" description="Disordered" evidence="2">
    <location>
        <begin position="1"/>
        <end position="25"/>
    </location>
</feature>
<protein>
    <recommendedName>
        <fullName evidence="7">6-phosphogluconate dehydrogenase NADP-binding domain-containing protein</fullName>
    </recommendedName>
</protein>
<dbReference type="OrthoDB" id="435038at2759"/>
<dbReference type="InterPro" id="IPR036291">
    <property type="entry name" value="NAD(P)-bd_dom_sf"/>
</dbReference>
<evidence type="ECO:0008006" key="7">
    <source>
        <dbReference type="Google" id="ProtNLM"/>
    </source>
</evidence>
<dbReference type="GO" id="GO:0051287">
    <property type="term" value="F:NAD binding"/>
    <property type="evidence" value="ECO:0007669"/>
    <property type="project" value="InterPro"/>
</dbReference>
<feature type="domain" description="6-phosphogluconate dehydrogenase NADP-binding" evidence="3">
    <location>
        <begin position="35"/>
        <end position="214"/>
    </location>
</feature>
<dbReference type="SUPFAM" id="SSF51735">
    <property type="entry name" value="NAD(P)-binding Rossmann-fold domains"/>
    <property type="match status" value="1"/>
</dbReference>
<evidence type="ECO:0000259" key="3">
    <source>
        <dbReference type="Pfam" id="PF03446"/>
    </source>
</evidence>
<dbReference type="Pfam" id="PF14833">
    <property type="entry name" value="NAD_binding_11"/>
    <property type="match status" value="1"/>
</dbReference>
<dbReference type="PROSITE" id="PS00895">
    <property type="entry name" value="3_HYDROXYISOBUT_DH"/>
    <property type="match status" value="1"/>
</dbReference>
<sequence length="368" mass="39748">MDHPSPIMSRVHSEGGHNPIPFSRPVTPTMSTAQYAFVGLGEMGKRMATNLAKSLLKENHPPLIVYNRSSDGLDAFIKWAEEKGLPERAYRVMTDLKAIAATANMVVTSLSGDDAVKEVYATLFAGQESALHEPPADGKRRNTIFVDTSTVYPTTAGALERQAASKPQRVFLACPVFGVPRAAEKAELILAMSGDYFAKKVAAHALCPAIGKKVMDLGSNPERALSFKLVGNSLELGFIELLAECFTLADQAGVGADQLVELIRHQHASPALVRYSERITKNKFDATGGFNLAGGMADAHHIRQLADSHNVPMPTIDVAHQHMISARATGGDKMDWTALVGGQRIAAGLKPFAGKTRLEKWEEHDNLS</sequence>
<dbReference type="GO" id="GO:0050661">
    <property type="term" value="F:NADP binding"/>
    <property type="evidence" value="ECO:0007669"/>
    <property type="project" value="InterPro"/>
</dbReference>
<evidence type="ECO:0000256" key="2">
    <source>
        <dbReference type="SAM" id="MobiDB-lite"/>
    </source>
</evidence>